<keyword evidence="1" id="KW-1133">Transmembrane helix</keyword>
<dbReference type="AlphaFoldDB" id="A0A0U5D0X9"/>
<protein>
    <submittedName>
        <fullName evidence="2">Uncharacterized protein</fullName>
    </submittedName>
</protein>
<organism evidence="2 3">
    <name type="scientific">Halobacterium hubeiense</name>
    <dbReference type="NCBI Taxonomy" id="1407499"/>
    <lineage>
        <taxon>Archaea</taxon>
        <taxon>Methanobacteriati</taxon>
        <taxon>Methanobacteriota</taxon>
        <taxon>Stenosarchaea group</taxon>
        <taxon>Halobacteria</taxon>
        <taxon>Halobacteriales</taxon>
        <taxon>Halobacteriaceae</taxon>
        <taxon>Halobacterium</taxon>
    </lineage>
</organism>
<evidence type="ECO:0000313" key="3">
    <source>
        <dbReference type="Proteomes" id="UP000066737"/>
    </source>
</evidence>
<name>A0A0U5D0X9_9EURY</name>
<keyword evidence="3" id="KW-1185">Reference proteome</keyword>
<dbReference type="Pfam" id="PF24432">
    <property type="entry name" value="DUF7555"/>
    <property type="match status" value="1"/>
</dbReference>
<evidence type="ECO:0000313" key="2">
    <source>
        <dbReference type="EMBL" id="CQH61726.1"/>
    </source>
</evidence>
<dbReference type="KEGG" id="hhb:Hhub_3529"/>
<dbReference type="OrthoDB" id="313482at2157"/>
<feature type="transmembrane region" description="Helical" evidence="1">
    <location>
        <begin position="39"/>
        <end position="60"/>
    </location>
</feature>
<keyword evidence="1" id="KW-0472">Membrane</keyword>
<feature type="transmembrane region" description="Helical" evidence="1">
    <location>
        <begin position="12"/>
        <end position="33"/>
    </location>
</feature>
<dbReference type="STRING" id="1407499.HHUB_3529"/>
<feature type="transmembrane region" description="Helical" evidence="1">
    <location>
        <begin position="118"/>
        <end position="135"/>
    </location>
</feature>
<dbReference type="GeneID" id="91108223"/>
<evidence type="ECO:0000256" key="1">
    <source>
        <dbReference type="SAM" id="Phobius"/>
    </source>
</evidence>
<dbReference type="InterPro" id="IPR055977">
    <property type="entry name" value="DUF7555"/>
</dbReference>
<dbReference type="Proteomes" id="UP000066737">
    <property type="component" value="Chromosome I"/>
</dbReference>
<keyword evidence="1" id="KW-0812">Transmembrane</keyword>
<dbReference type="RefSeq" id="WP_059057853.1">
    <property type="nucleotide sequence ID" value="NZ_CEML01000001.1"/>
</dbReference>
<sequence>MVGIRGRQLIDAAGYAVAVVLSVSVFSLLIMAVTGTSLFVAEFSMFLAGWAIIAYSLFLLNPEAPWTVDRTEEGRLRVTKTANEPDPPRGETWFQRSVQRFPPMVWYPLSPDDRISTGLKLFISGVLTLVVSFIFERTVVV</sequence>
<reference evidence="3" key="1">
    <citation type="journal article" date="2016" name="Environ. Microbiol.">
        <title>The complete genome of a viable archaeum isolated from 123-million-year-old rock salt.</title>
        <authorList>
            <person name="Jaakkola S.T."/>
            <person name="Pfeiffer F."/>
            <person name="Ravantti J.J."/>
            <person name="Guo Q."/>
            <person name="Liu Y."/>
            <person name="Chen X."/>
            <person name="Ma H."/>
            <person name="Yang C."/>
            <person name="Oksanen H.M."/>
            <person name="Bamford D.H."/>
        </authorList>
    </citation>
    <scope>NUCLEOTIDE SEQUENCE</scope>
    <source>
        <strain evidence="3">JI20-1</strain>
    </source>
</reference>
<gene>
    <name evidence="2" type="ORF">HHUB_3529</name>
</gene>
<proteinExistence type="predicted"/>
<accession>A0A0U5D0X9</accession>
<dbReference type="EMBL" id="LN831302">
    <property type="protein sequence ID" value="CQH61726.1"/>
    <property type="molecule type" value="Genomic_DNA"/>
</dbReference>